<reference evidence="2" key="1">
    <citation type="submission" date="2018-11" db="EMBL/GenBank/DDBJ databases">
        <authorList>
            <consortium name="Pathogen Informatics"/>
        </authorList>
    </citation>
    <scope>NUCLEOTIDE SEQUENCE</scope>
</reference>
<name>A0A3S5A2E0_9PLAT</name>
<feature type="non-terminal residue" evidence="2">
    <location>
        <position position="185"/>
    </location>
</feature>
<keyword evidence="3" id="KW-1185">Reference proteome</keyword>
<gene>
    <name evidence="2" type="ORF">PXEA_LOCUS3499</name>
</gene>
<sequence>MSLYASSGHELGARSDVSPANLRAKLQRVKGPSVGAGKVELTLSVQRLRRQLAHGQLLLCRSRLKQLPSQSPFRRPKRLPDVDEAPYRSLLQSSPLMQGIGQSWRVLLLWQLLFYGPTSLSARPIGSSATDKHNELEETANNADEEKGPGNSSLFAPGQDSPMGTPKSQASVHPAHHPRMLPDIR</sequence>
<protein>
    <submittedName>
        <fullName evidence="2">Uncharacterized protein</fullName>
    </submittedName>
</protein>
<evidence type="ECO:0000313" key="2">
    <source>
        <dbReference type="EMBL" id="VEL10059.1"/>
    </source>
</evidence>
<dbReference type="Proteomes" id="UP000784294">
    <property type="component" value="Unassembled WGS sequence"/>
</dbReference>
<organism evidence="2 3">
    <name type="scientific">Protopolystoma xenopodis</name>
    <dbReference type="NCBI Taxonomy" id="117903"/>
    <lineage>
        <taxon>Eukaryota</taxon>
        <taxon>Metazoa</taxon>
        <taxon>Spiralia</taxon>
        <taxon>Lophotrochozoa</taxon>
        <taxon>Platyhelminthes</taxon>
        <taxon>Monogenea</taxon>
        <taxon>Polyopisthocotylea</taxon>
        <taxon>Polystomatidea</taxon>
        <taxon>Polystomatidae</taxon>
        <taxon>Protopolystoma</taxon>
    </lineage>
</organism>
<dbReference type="AlphaFoldDB" id="A0A3S5A2E0"/>
<accession>A0A3S5A2E0</accession>
<proteinExistence type="predicted"/>
<evidence type="ECO:0000313" key="3">
    <source>
        <dbReference type="Proteomes" id="UP000784294"/>
    </source>
</evidence>
<dbReference type="EMBL" id="CAAALY010007921">
    <property type="protein sequence ID" value="VEL10059.1"/>
    <property type="molecule type" value="Genomic_DNA"/>
</dbReference>
<evidence type="ECO:0000256" key="1">
    <source>
        <dbReference type="SAM" id="MobiDB-lite"/>
    </source>
</evidence>
<comment type="caution">
    <text evidence="2">The sequence shown here is derived from an EMBL/GenBank/DDBJ whole genome shotgun (WGS) entry which is preliminary data.</text>
</comment>
<feature type="region of interest" description="Disordered" evidence="1">
    <location>
        <begin position="123"/>
        <end position="185"/>
    </location>
</feature>